<proteinExistence type="predicted"/>
<name>A0ABV8H0K9_9BACI</name>
<dbReference type="Proteomes" id="UP001595772">
    <property type="component" value="Unassembled WGS sequence"/>
</dbReference>
<sequence length="93" mass="10233">MTNGQFNLINSNSNNRDANSSSNNEITVAKLAVLGGLLATIGDGISTLAAVLALEELQQTQNNSNNNNDRISELEKQIKYLTKEINQQKNMRR</sequence>
<reference evidence="4" key="1">
    <citation type="journal article" date="2019" name="Int. J. Syst. Evol. Microbiol.">
        <title>The Global Catalogue of Microorganisms (GCM) 10K type strain sequencing project: providing services to taxonomists for standard genome sequencing and annotation.</title>
        <authorList>
            <consortium name="The Broad Institute Genomics Platform"/>
            <consortium name="The Broad Institute Genome Sequencing Center for Infectious Disease"/>
            <person name="Wu L."/>
            <person name="Ma J."/>
        </authorList>
    </citation>
    <scope>NUCLEOTIDE SEQUENCE [LARGE SCALE GENOMIC DNA]</scope>
    <source>
        <strain evidence="4">IBRC-M 10703</strain>
    </source>
</reference>
<keyword evidence="1" id="KW-0175">Coiled coil</keyword>
<keyword evidence="4" id="KW-1185">Reference proteome</keyword>
<evidence type="ECO:0000313" key="3">
    <source>
        <dbReference type="EMBL" id="MFC4024701.1"/>
    </source>
</evidence>
<accession>A0ABV8H0K9</accession>
<feature type="region of interest" description="Disordered" evidence="2">
    <location>
        <begin position="1"/>
        <end position="22"/>
    </location>
</feature>
<evidence type="ECO:0000256" key="1">
    <source>
        <dbReference type="SAM" id="Coils"/>
    </source>
</evidence>
<evidence type="ECO:0000256" key="2">
    <source>
        <dbReference type="SAM" id="MobiDB-lite"/>
    </source>
</evidence>
<gene>
    <name evidence="3" type="ORF">ACFOUV_12935</name>
</gene>
<protein>
    <submittedName>
        <fullName evidence="3">Multidrug ABC transporter ATPase</fullName>
    </submittedName>
</protein>
<dbReference type="RefSeq" id="WP_379497186.1">
    <property type="nucleotide sequence ID" value="NZ_JBHSAO010000008.1"/>
</dbReference>
<evidence type="ECO:0000313" key="4">
    <source>
        <dbReference type="Proteomes" id="UP001595772"/>
    </source>
</evidence>
<dbReference type="EMBL" id="JBHSAO010000008">
    <property type="protein sequence ID" value="MFC4024701.1"/>
    <property type="molecule type" value="Genomic_DNA"/>
</dbReference>
<feature type="coiled-coil region" evidence="1">
    <location>
        <begin position="54"/>
        <end position="91"/>
    </location>
</feature>
<comment type="caution">
    <text evidence="3">The sequence shown here is derived from an EMBL/GenBank/DDBJ whole genome shotgun (WGS) entry which is preliminary data.</text>
</comment>
<organism evidence="3 4">
    <name type="scientific">Oceanobacillus longus</name>
    <dbReference type="NCBI Taxonomy" id="930120"/>
    <lineage>
        <taxon>Bacteria</taxon>
        <taxon>Bacillati</taxon>
        <taxon>Bacillota</taxon>
        <taxon>Bacilli</taxon>
        <taxon>Bacillales</taxon>
        <taxon>Bacillaceae</taxon>
        <taxon>Oceanobacillus</taxon>
    </lineage>
</organism>